<dbReference type="InterPro" id="IPR020103">
    <property type="entry name" value="PsdUridine_synth_cat_dom_sf"/>
</dbReference>
<evidence type="ECO:0000259" key="1">
    <source>
        <dbReference type="Pfam" id="PF01416"/>
    </source>
</evidence>
<name>A0A9J7BKU8_9BACT</name>
<dbReference type="GO" id="GO:0003723">
    <property type="term" value="F:RNA binding"/>
    <property type="evidence" value="ECO:0007669"/>
    <property type="project" value="InterPro"/>
</dbReference>
<sequence>MLDVGRGYRRAEEILGMIAARARAAAGPTAPPQGLFLHSVEYPDV</sequence>
<proteinExistence type="predicted"/>
<dbReference type="AlphaFoldDB" id="A0A9J7BKU8"/>
<reference evidence="2" key="1">
    <citation type="submission" date="2021-04" db="EMBL/GenBank/DDBJ databases">
        <title>Phylogenetic analysis of Acidobacteriaceae.</title>
        <authorList>
            <person name="Qiu L."/>
            <person name="Zhang Q."/>
        </authorList>
    </citation>
    <scope>NUCLEOTIDE SEQUENCE</scope>
    <source>
        <strain evidence="2">DSM 25168</strain>
    </source>
</reference>
<feature type="domain" description="Pseudouridine synthase I TruA alpha/beta" evidence="1">
    <location>
        <begin position="2"/>
        <end position="43"/>
    </location>
</feature>
<dbReference type="InterPro" id="IPR020097">
    <property type="entry name" value="PsdUridine_synth_TruA_a/b_dom"/>
</dbReference>
<protein>
    <recommendedName>
        <fullName evidence="1">Pseudouridine synthase I TruA alpha/beta domain-containing protein</fullName>
    </recommendedName>
</protein>
<dbReference type="InterPro" id="IPR020095">
    <property type="entry name" value="PsdUridine_synth_TruA_C"/>
</dbReference>
<evidence type="ECO:0000313" key="3">
    <source>
        <dbReference type="Proteomes" id="UP001059380"/>
    </source>
</evidence>
<dbReference type="Proteomes" id="UP001059380">
    <property type="component" value="Chromosome"/>
</dbReference>
<organism evidence="2 3">
    <name type="scientific">Occallatibacter riparius</name>
    <dbReference type="NCBI Taxonomy" id="1002689"/>
    <lineage>
        <taxon>Bacteria</taxon>
        <taxon>Pseudomonadati</taxon>
        <taxon>Acidobacteriota</taxon>
        <taxon>Terriglobia</taxon>
        <taxon>Terriglobales</taxon>
        <taxon>Acidobacteriaceae</taxon>
        <taxon>Occallatibacter</taxon>
    </lineage>
</organism>
<dbReference type="GO" id="GO:0001522">
    <property type="term" value="P:pseudouridine synthesis"/>
    <property type="evidence" value="ECO:0007669"/>
    <property type="project" value="InterPro"/>
</dbReference>
<gene>
    <name evidence="2" type="ORF">MOP44_23175</name>
</gene>
<dbReference type="EMBL" id="CP093313">
    <property type="protein sequence ID" value="UWZ83456.1"/>
    <property type="molecule type" value="Genomic_DNA"/>
</dbReference>
<dbReference type="SUPFAM" id="SSF55120">
    <property type="entry name" value="Pseudouridine synthase"/>
    <property type="match status" value="1"/>
</dbReference>
<dbReference type="KEGG" id="orp:MOP44_23175"/>
<dbReference type="Pfam" id="PF01416">
    <property type="entry name" value="PseudoU_synth_1"/>
    <property type="match status" value="1"/>
</dbReference>
<dbReference type="Gene3D" id="3.30.70.660">
    <property type="entry name" value="Pseudouridine synthase I, catalytic domain, C-terminal subdomain"/>
    <property type="match status" value="1"/>
</dbReference>
<dbReference type="GO" id="GO:0006396">
    <property type="term" value="P:RNA processing"/>
    <property type="evidence" value="ECO:0007669"/>
    <property type="project" value="UniProtKB-ARBA"/>
</dbReference>
<accession>A0A9J7BKU8</accession>
<dbReference type="GO" id="GO:0140098">
    <property type="term" value="F:catalytic activity, acting on RNA"/>
    <property type="evidence" value="ECO:0007669"/>
    <property type="project" value="UniProtKB-ARBA"/>
</dbReference>
<dbReference type="GO" id="GO:0009982">
    <property type="term" value="F:pseudouridine synthase activity"/>
    <property type="evidence" value="ECO:0007669"/>
    <property type="project" value="InterPro"/>
</dbReference>
<keyword evidence="3" id="KW-1185">Reference proteome</keyword>
<evidence type="ECO:0000313" key="2">
    <source>
        <dbReference type="EMBL" id="UWZ83456.1"/>
    </source>
</evidence>